<dbReference type="InterPro" id="IPR000061">
    <property type="entry name" value="Surp"/>
</dbReference>
<reference evidence="9" key="1">
    <citation type="submission" date="2016-09" db="EMBL/GenBank/DDBJ databases">
        <authorList>
            <person name="Hebert L."/>
            <person name="Moumen B."/>
        </authorList>
    </citation>
    <scope>NUCLEOTIDE SEQUENCE [LARGE SCALE GENOMIC DNA]</scope>
    <source>
        <strain evidence="9">OVI</strain>
    </source>
</reference>
<dbReference type="GO" id="GO:0005524">
    <property type="term" value="F:ATP binding"/>
    <property type="evidence" value="ECO:0007669"/>
    <property type="project" value="UniProtKB-KW"/>
</dbReference>
<dbReference type="GO" id="GO:0006396">
    <property type="term" value="P:RNA processing"/>
    <property type="evidence" value="ECO:0007669"/>
    <property type="project" value="InterPro"/>
</dbReference>
<feature type="domain" description="Helicase ATP-binding" evidence="8">
    <location>
        <begin position="152"/>
        <end position="285"/>
    </location>
</feature>
<evidence type="ECO:0000256" key="1">
    <source>
        <dbReference type="ARBA" id="ARBA00022741"/>
    </source>
</evidence>
<evidence type="ECO:0000259" key="7">
    <source>
        <dbReference type="PROSITE" id="PS50128"/>
    </source>
</evidence>
<organism evidence="9 10">
    <name type="scientific">Trypanosoma equiperdum</name>
    <dbReference type="NCBI Taxonomy" id="5694"/>
    <lineage>
        <taxon>Eukaryota</taxon>
        <taxon>Discoba</taxon>
        <taxon>Euglenozoa</taxon>
        <taxon>Kinetoplastea</taxon>
        <taxon>Metakinetoplastina</taxon>
        <taxon>Trypanosomatida</taxon>
        <taxon>Trypanosomatidae</taxon>
        <taxon>Trypanosoma</taxon>
    </lineage>
</organism>
<dbReference type="SMART" id="SM00487">
    <property type="entry name" value="DEXDc"/>
    <property type="match status" value="1"/>
</dbReference>
<feature type="region of interest" description="Disordered" evidence="6">
    <location>
        <begin position="1750"/>
        <end position="1769"/>
    </location>
</feature>
<proteinExistence type="predicted"/>
<dbReference type="GO" id="GO:0004386">
    <property type="term" value="F:helicase activity"/>
    <property type="evidence" value="ECO:0007669"/>
    <property type="project" value="UniProtKB-KW"/>
</dbReference>
<dbReference type="InterPro" id="IPR011545">
    <property type="entry name" value="DEAD/DEAH_box_helicase_dom"/>
</dbReference>
<dbReference type="GeneID" id="92382783"/>
<dbReference type="GO" id="GO:0003723">
    <property type="term" value="F:RNA binding"/>
    <property type="evidence" value="ECO:0007669"/>
    <property type="project" value="InterPro"/>
</dbReference>
<dbReference type="Pfam" id="PF00270">
    <property type="entry name" value="DEAD"/>
    <property type="match status" value="1"/>
</dbReference>
<keyword evidence="4" id="KW-0067">ATP-binding</keyword>
<comment type="caution">
    <text evidence="9">The sequence shown here is derived from an EMBL/GenBank/DDBJ whole genome shotgun (WGS) entry which is preliminary data.</text>
</comment>
<evidence type="ECO:0000256" key="5">
    <source>
        <dbReference type="SAM" id="Coils"/>
    </source>
</evidence>
<dbReference type="PANTHER" id="PTHR18934">
    <property type="entry name" value="ATP-DEPENDENT RNA HELICASE"/>
    <property type="match status" value="1"/>
</dbReference>
<dbReference type="PROSITE" id="PS51192">
    <property type="entry name" value="HELICASE_ATP_BIND_1"/>
    <property type="match status" value="1"/>
</dbReference>
<feature type="compositionally biased region" description="Acidic residues" evidence="6">
    <location>
        <begin position="1753"/>
        <end position="1762"/>
    </location>
</feature>
<gene>
    <name evidence="9" type="ORF">TEOVI_000884900</name>
</gene>
<evidence type="ECO:0000256" key="2">
    <source>
        <dbReference type="ARBA" id="ARBA00022801"/>
    </source>
</evidence>
<dbReference type="RefSeq" id="XP_067079528.1">
    <property type="nucleotide sequence ID" value="XM_067223427.1"/>
</dbReference>
<protein>
    <submittedName>
        <fullName evidence="9">DEAD/DEAH box helicase, putative</fullName>
    </submittedName>
</protein>
<dbReference type="Gene3D" id="3.40.50.300">
    <property type="entry name" value="P-loop containing nucleotide triphosphate hydrolases"/>
    <property type="match status" value="1"/>
</dbReference>
<evidence type="ECO:0000313" key="10">
    <source>
        <dbReference type="Proteomes" id="UP000195570"/>
    </source>
</evidence>
<accession>A0A1G4I8I9</accession>
<evidence type="ECO:0000256" key="4">
    <source>
        <dbReference type="ARBA" id="ARBA00022840"/>
    </source>
</evidence>
<feature type="domain" description="SURP motif" evidence="7">
    <location>
        <begin position="1220"/>
        <end position="1261"/>
    </location>
</feature>
<dbReference type="VEuPathDB" id="TriTrypDB:TEOVI_000884900"/>
<dbReference type="GO" id="GO:0016787">
    <property type="term" value="F:hydrolase activity"/>
    <property type="evidence" value="ECO:0007669"/>
    <property type="project" value="UniProtKB-KW"/>
</dbReference>
<sequence length="1769" mass="191904">MALSLVVGLASDALEGRHNHEKRFEALRAQLGGSSSWRQQQCVEGVCGTFTLDVPITEADVDRWGTLLSESAPPPAPPNAAFAGGGFVDVAALLAMDNEGDQQQAVHKLAPMKMFDPNQVIRPAMTKVLMHRRKWLPYRQRLTVYQCRTSIIDAVLRNSVVLLTAPPGSGCTLQLPQIIWETEVFKTKRLIIVCPTTLTVQRTVQRLREERGEEATTTTVGECTPMCYGVTPGTQIVVTTPEMFVRQLLCDPILLHVGCVIFNDIHIRSPITEFSLSLLRSMLRTRDECGVGRLGSAPRVVVCCPDDAVSNTIAEYFGADHSMQLNLQQVLQRDVKTGAADALRSSGSYASPAVLYLEETMQWLTKCEEEGSFLCRDPGEELRCYVENIGVVAKIMAMENADFMSDEKFRSHWCPLIVNAIQQHSLAERKERATLLAENKEGKHQELRQGHTVVVVVAPNPQVVATIAHALRQVNDQQREGKEMAPSITVEVLRECTTSDELRLLLREGGTAVEGGDRLVLVATPIVAQTALPPSLSVGLVIDCARRSCATYNPNVDTDVFSTSYSYIQELRQRRSIARVCVDNSGKKEEESGVPAPMVLQLIPKSILHSAQHRRVSSDPAHHSIFHLPWVDYVHLYHLLQAHEEALCCRGPSSASAIGSSHTGNLLSRNVPQLVSSAFIGVASLSASRYEHLKRIFIAVENHLVRLGHLQRPSEEQFVPRLLPLGVVTTCFALPIPVLRLLVWSRLYGCVVPASVVAAIWMLGDIFCTVQHDDEAAELMRESRVFFSHGSGSDVVSAFHAYRMWLSLRGTAGESGDAFGSESFVSSETLIKVEKQQLMLLHVLEVTGVIAPLVSQEIRLTESGKSSPASVGKSQGDIFDTLASTILAMPEAALLEGNGLLQCVTAALYPQYATPLDDGSALALRFVEGAAKPSTNDGNDGSEGDAQHAVPQLAFFSELSVMSVEEVYKSHAGKPFLYLHRDGEPEGRIALLKGATPLCMDAAVVSCGERSDHPKQQASRCRGWTSVITNAWRLTKCARRLPPAAQLPPVSIPFKLYDTIQAPQVIVQLDGVMSLSMRATTAKWLHQLREHTSCRLRALVADKTWPAVQQELSGLHEAWEWWSRRVANSQAWLREERASRPASNASSAGHLAQDNDLRELLCPYYQYSSNPGRPPMVVPPKRRQGAGAPLNASCSTTAVAGTDQPTAYNGKMPDPVMSNNIQHSAKSIAKARSREQEAKFLKMYPDLFAFLDPEHEFHGYYLHVLRREAPDLEVLGDNLEELEKFLQDLEEEVREEVGAQSAMATYDGRNGDQSCFAGDYQAEAPRTDASYQFQEVNADEYMASYGMQVESSVEHATRPPALFRTQDVTQPSSSSLDKAESVPAAASFFTQGPAVENSTCGILGDGFVEEPVAGLAPPVDNGPSSENFAFTSGQTTSSTSMAGAKTEATAYGFTGVGASGDGAVGRAPTLMEQLLAMKAGGALGPVQPAVSVPQDAIPQDMAPSASAQIPGSWLGGTVAPPVINSGFELPSSSAMTATSSSQTAAANASLTRDLLEVMGVIPPPPPVNPLTIAPPPLPAEALANRPPSVLVYPLPPREYGNIPLILAKAMGETMGIKVGPTRLVGNVGRIDVPNHKVEARALALKSFTCVGKKVYIFKNDRIVDGPRNAVVNNAPIQQRNSRLNAPRDLVGEGNVYEQPDGAENEGFAQSLRKLVEDGRPPPMAHVPENHFAANARASAKKSINPQLIGVLLDSDDDGDEESSERSASV</sequence>
<dbReference type="SUPFAM" id="SSF52540">
    <property type="entry name" value="P-loop containing nucleoside triphosphate hydrolases"/>
    <property type="match status" value="1"/>
</dbReference>
<feature type="coiled-coil region" evidence="5">
    <location>
        <begin position="1272"/>
        <end position="1299"/>
    </location>
</feature>
<keyword evidence="2" id="KW-0378">Hydrolase</keyword>
<keyword evidence="10" id="KW-1185">Reference proteome</keyword>
<dbReference type="PANTHER" id="PTHR18934:SF99">
    <property type="entry name" value="ATP-DEPENDENT RNA HELICASE DHX37-RELATED"/>
    <property type="match status" value="1"/>
</dbReference>
<name>A0A1G4I8I9_TRYEQ</name>
<dbReference type="InterPro" id="IPR014001">
    <property type="entry name" value="Helicase_ATP-bd"/>
</dbReference>
<evidence type="ECO:0000256" key="3">
    <source>
        <dbReference type="ARBA" id="ARBA00022806"/>
    </source>
</evidence>
<keyword evidence="5" id="KW-0175">Coiled coil</keyword>
<keyword evidence="1" id="KW-0547">Nucleotide-binding</keyword>
<evidence type="ECO:0000259" key="8">
    <source>
        <dbReference type="PROSITE" id="PS51192"/>
    </source>
</evidence>
<evidence type="ECO:0000256" key="6">
    <source>
        <dbReference type="SAM" id="MobiDB-lite"/>
    </source>
</evidence>
<dbReference type="EMBL" id="CZPT02000970">
    <property type="protein sequence ID" value="SCU68362.1"/>
    <property type="molecule type" value="Genomic_DNA"/>
</dbReference>
<keyword evidence="3 9" id="KW-0347">Helicase</keyword>
<evidence type="ECO:0000313" key="9">
    <source>
        <dbReference type="EMBL" id="SCU68362.1"/>
    </source>
</evidence>
<dbReference type="Proteomes" id="UP000195570">
    <property type="component" value="Unassembled WGS sequence"/>
</dbReference>
<dbReference type="PROSITE" id="PS50128">
    <property type="entry name" value="SURP"/>
    <property type="match status" value="1"/>
</dbReference>
<dbReference type="InterPro" id="IPR027417">
    <property type="entry name" value="P-loop_NTPase"/>
</dbReference>